<keyword evidence="3" id="KW-0521">NADP</keyword>
<proteinExistence type="inferred from homology"/>
<dbReference type="InterPro" id="IPR008927">
    <property type="entry name" value="6-PGluconate_DH-like_C_sf"/>
</dbReference>
<dbReference type="Pfam" id="PF02558">
    <property type="entry name" value="ApbA"/>
    <property type="match status" value="1"/>
</dbReference>
<evidence type="ECO:0000256" key="6">
    <source>
        <dbReference type="SAM" id="Phobius"/>
    </source>
</evidence>
<dbReference type="PANTHER" id="PTHR43765">
    <property type="entry name" value="2-DEHYDROPANTOATE 2-REDUCTASE-RELATED"/>
    <property type="match status" value="1"/>
</dbReference>
<dbReference type="SUPFAM" id="SSF48179">
    <property type="entry name" value="6-phosphogluconate dehydrogenase C-terminal domain-like"/>
    <property type="match status" value="1"/>
</dbReference>
<accession>A0A0F9ETD9</accession>
<dbReference type="AlphaFoldDB" id="A0A0F9ETD9"/>
<gene>
    <name evidence="9" type="ORF">LCGC14_2035280</name>
</gene>
<keyword evidence="6" id="KW-0812">Transmembrane</keyword>
<evidence type="ECO:0000259" key="8">
    <source>
        <dbReference type="Pfam" id="PF08546"/>
    </source>
</evidence>
<dbReference type="GO" id="GO:0005737">
    <property type="term" value="C:cytoplasm"/>
    <property type="evidence" value="ECO:0007669"/>
    <property type="project" value="TreeGrafter"/>
</dbReference>
<dbReference type="InterPro" id="IPR036291">
    <property type="entry name" value="NAD(P)-bd_dom_sf"/>
</dbReference>
<dbReference type="GO" id="GO:0050661">
    <property type="term" value="F:NADP binding"/>
    <property type="evidence" value="ECO:0007669"/>
    <property type="project" value="TreeGrafter"/>
</dbReference>
<comment type="similarity">
    <text evidence="1">Belongs to the ketopantoate reductase family.</text>
</comment>
<dbReference type="InterPro" id="IPR013332">
    <property type="entry name" value="KPR_N"/>
</dbReference>
<evidence type="ECO:0000256" key="4">
    <source>
        <dbReference type="ARBA" id="ARBA00023002"/>
    </source>
</evidence>
<keyword evidence="6" id="KW-0472">Membrane</keyword>
<evidence type="ECO:0000313" key="9">
    <source>
        <dbReference type="EMBL" id="KKL77398.1"/>
    </source>
</evidence>
<dbReference type="EC" id="1.1.1.169" evidence="2"/>
<feature type="transmembrane region" description="Helical" evidence="6">
    <location>
        <begin position="7"/>
        <end position="25"/>
    </location>
</feature>
<evidence type="ECO:0000256" key="2">
    <source>
        <dbReference type="ARBA" id="ARBA00013014"/>
    </source>
</evidence>
<evidence type="ECO:0000256" key="3">
    <source>
        <dbReference type="ARBA" id="ARBA00022857"/>
    </source>
</evidence>
<dbReference type="GO" id="GO:0008677">
    <property type="term" value="F:2-dehydropantoate 2-reductase activity"/>
    <property type="evidence" value="ECO:0007669"/>
    <property type="project" value="UniProtKB-EC"/>
</dbReference>
<keyword evidence="4" id="KW-0560">Oxidoreductase</keyword>
<organism evidence="9">
    <name type="scientific">marine sediment metagenome</name>
    <dbReference type="NCBI Taxonomy" id="412755"/>
    <lineage>
        <taxon>unclassified sequences</taxon>
        <taxon>metagenomes</taxon>
        <taxon>ecological metagenomes</taxon>
    </lineage>
</organism>
<dbReference type="EMBL" id="LAZR01023759">
    <property type="protein sequence ID" value="KKL77398.1"/>
    <property type="molecule type" value="Genomic_DNA"/>
</dbReference>
<dbReference type="Gene3D" id="3.40.50.720">
    <property type="entry name" value="NAD(P)-binding Rossmann-like Domain"/>
    <property type="match status" value="1"/>
</dbReference>
<evidence type="ECO:0000259" key="7">
    <source>
        <dbReference type="Pfam" id="PF02558"/>
    </source>
</evidence>
<dbReference type="InterPro" id="IPR003710">
    <property type="entry name" value="ApbA"/>
</dbReference>
<name>A0A0F9ETD9_9ZZZZ</name>
<dbReference type="GO" id="GO:0015940">
    <property type="term" value="P:pantothenate biosynthetic process"/>
    <property type="evidence" value="ECO:0007669"/>
    <property type="project" value="InterPro"/>
</dbReference>
<feature type="domain" description="Ketopantoate reductase C-terminal" evidence="8">
    <location>
        <begin position="207"/>
        <end position="331"/>
    </location>
</feature>
<keyword evidence="6" id="KW-1133">Transmembrane helix</keyword>
<dbReference type="NCBIfam" id="TIGR00745">
    <property type="entry name" value="apbA_panE"/>
    <property type="match status" value="1"/>
</dbReference>
<comment type="caution">
    <text evidence="9">The sequence shown here is derived from an EMBL/GenBank/DDBJ whole genome shotgun (WGS) entry which is preliminary data.</text>
</comment>
<sequence length="335" mass="37873">MKRNLIRIGYIGAGSIGSLFGGYIANVRSEESKIETYFFCTKEHAETINQSGLKIIKNQEVKETRNIRAYPDGEIIEDKIKRESSFSFDFMFLTTKAYDLEKAIKQYKNLIEVSKWLVILQNGIGNEDIASKYNLKSKIIRAVTTNGAFLKEPGIILHTGDGITKIGFPFLKDIEGKKSGYESAYKDLENLKRILESASFETEIVDDVIKESWEKVFVNVGINAFGALTRLPNGILLEFDEIKSLMGEAIHEAIDIAKIMNIKISNKDYVAYTLNIAKKTSLNKNSMLQDILNGKQTEIDFINGRVLKYAQDFGMKVPINTLLTYLIKGLERSFD</sequence>
<dbReference type="PANTHER" id="PTHR43765:SF2">
    <property type="entry name" value="2-DEHYDROPANTOATE 2-REDUCTASE"/>
    <property type="match status" value="1"/>
</dbReference>
<dbReference type="InterPro" id="IPR050838">
    <property type="entry name" value="Ketopantoate_reductase"/>
</dbReference>
<reference evidence="9" key="1">
    <citation type="journal article" date="2015" name="Nature">
        <title>Complex archaea that bridge the gap between prokaryotes and eukaryotes.</title>
        <authorList>
            <person name="Spang A."/>
            <person name="Saw J.H."/>
            <person name="Jorgensen S.L."/>
            <person name="Zaremba-Niedzwiedzka K."/>
            <person name="Martijn J."/>
            <person name="Lind A.E."/>
            <person name="van Eijk R."/>
            <person name="Schleper C."/>
            <person name="Guy L."/>
            <person name="Ettema T.J."/>
        </authorList>
    </citation>
    <scope>NUCLEOTIDE SEQUENCE</scope>
</reference>
<dbReference type="Gene3D" id="1.10.1040.10">
    <property type="entry name" value="N-(1-d-carboxylethyl)-l-norvaline Dehydrogenase, domain 2"/>
    <property type="match status" value="1"/>
</dbReference>
<feature type="domain" description="Ketopantoate reductase N-terminal" evidence="7">
    <location>
        <begin position="9"/>
        <end position="167"/>
    </location>
</feature>
<dbReference type="InterPro" id="IPR013752">
    <property type="entry name" value="KPA_reductase"/>
</dbReference>
<evidence type="ECO:0000256" key="5">
    <source>
        <dbReference type="ARBA" id="ARBA00032024"/>
    </source>
</evidence>
<evidence type="ECO:0000256" key="1">
    <source>
        <dbReference type="ARBA" id="ARBA00007870"/>
    </source>
</evidence>
<dbReference type="Pfam" id="PF08546">
    <property type="entry name" value="ApbA_C"/>
    <property type="match status" value="1"/>
</dbReference>
<dbReference type="InterPro" id="IPR013328">
    <property type="entry name" value="6PGD_dom2"/>
</dbReference>
<dbReference type="SUPFAM" id="SSF51735">
    <property type="entry name" value="NAD(P)-binding Rossmann-fold domains"/>
    <property type="match status" value="1"/>
</dbReference>
<protein>
    <recommendedName>
        <fullName evidence="2">2-dehydropantoate 2-reductase</fullName>
        <ecNumber evidence="2">1.1.1.169</ecNumber>
    </recommendedName>
    <alternativeName>
        <fullName evidence="5">Ketopantoate reductase</fullName>
    </alternativeName>
</protein>